<sequence>MDTKHITNSIQFKGQGGEFFGIWIVNILLSVITLGIYSAWAKVRTKRYFYGNTFIAGDNFEYHAQPMQLLKGRLVALALVVIWVVANSFFPLASLVLLALFYVALPWLLWSNARFDSAMTSYRNVHFAFNGSLKEAYMSILGRGLASLLIIAIYIAIVVASANASAMVATLLGFGTLVLMFVLYAWVVAGIHQYFASGYQYGDWKFVAKIETGFFLKTYCKAMLIGFLTAVAFMIVMGTFVLGTDIMNIFAGEVDLLEGKGDFAYVVVTYLVTITMSLGITAYTTTRIRNYVFSRLTATAEAQSETEFRFASTFGVWDYMSLIVTNFLLQVITLGLARPWVMVRTSRYVASHTGVIGDMDTLKATDQDSAVKNAISDEVAQAFDLGLSIS</sequence>
<feature type="transmembrane region" description="Helical" evidence="1">
    <location>
        <begin position="140"/>
        <end position="159"/>
    </location>
</feature>
<proteinExistence type="predicted"/>
<gene>
    <name evidence="2" type="ORF">CRN52_04940</name>
</gene>
<feature type="transmembrane region" description="Helical" evidence="1">
    <location>
        <begin position="319"/>
        <end position="337"/>
    </location>
</feature>
<dbReference type="Pfam" id="PF05987">
    <property type="entry name" value="DUF898"/>
    <property type="match status" value="1"/>
</dbReference>
<feature type="transmembrane region" description="Helical" evidence="1">
    <location>
        <begin position="20"/>
        <end position="40"/>
    </location>
</feature>
<evidence type="ECO:0000313" key="2">
    <source>
        <dbReference type="EMBL" id="POB49309.1"/>
    </source>
</evidence>
<keyword evidence="1" id="KW-0472">Membrane</keyword>
<dbReference type="AlphaFoldDB" id="A0A2S3R6L2"/>
<feature type="transmembrane region" description="Helical" evidence="1">
    <location>
        <begin position="171"/>
        <end position="195"/>
    </location>
</feature>
<feature type="transmembrane region" description="Helical" evidence="1">
    <location>
        <begin position="263"/>
        <end position="283"/>
    </location>
</feature>
<keyword evidence="1" id="KW-0812">Transmembrane</keyword>
<evidence type="ECO:0000313" key="3">
    <source>
        <dbReference type="Proteomes" id="UP000237466"/>
    </source>
</evidence>
<dbReference type="InterPro" id="IPR010295">
    <property type="entry name" value="DUF898"/>
</dbReference>
<dbReference type="EMBL" id="PDGH01000051">
    <property type="protein sequence ID" value="POB49309.1"/>
    <property type="molecule type" value="Genomic_DNA"/>
</dbReference>
<organism evidence="2 3">
    <name type="scientific">Vibrio vulnificus</name>
    <dbReference type="NCBI Taxonomy" id="672"/>
    <lineage>
        <taxon>Bacteria</taxon>
        <taxon>Pseudomonadati</taxon>
        <taxon>Pseudomonadota</taxon>
        <taxon>Gammaproteobacteria</taxon>
        <taxon>Vibrionales</taxon>
        <taxon>Vibrionaceae</taxon>
        <taxon>Vibrio</taxon>
    </lineage>
</organism>
<dbReference type="OMA" id="EYFRIWI"/>
<protein>
    <submittedName>
        <fullName evidence="2">DUF898 domain-containing protein</fullName>
    </submittedName>
</protein>
<feature type="transmembrane region" description="Helical" evidence="1">
    <location>
        <begin position="222"/>
        <end position="242"/>
    </location>
</feature>
<name>A0A2S3R6L2_VIBVL</name>
<keyword evidence="1" id="KW-1133">Transmembrane helix</keyword>
<feature type="transmembrane region" description="Helical" evidence="1">
    <location>
        <begin position="74"/>
        <end position="105"/>
    </location>
</feature>
<evidence type="ECO:0000256" key="1">
    <source>
        <dbReference type="SAM" id="Phobius"/>
    </source>
</evidence>
<dbReference type="RefSeq" id="WP_011151222.1">
    <property type="nucleotide sequence ID" value="NZ_CABMOC010000015.1"/>
</dbReference>
<reference evidence="2 3" key="1">
    <citation type="journal article" date="2018" name="Front. Microbiol.">
        <title>Phylogeny of Vibrio vulnificus from the Analysis of the Core-Genome: Implications for Intra-Species Taxonomy.</title>
        <authorList>
            <person name="Roig F.J."/>
            <person name="Gonzalez-Candelas F."/>
            <person name="Sanjuan E."/>
            <person name="Fouz B."/>
            <person name="Feil E.J."/>
            <person name="Llorens C."/>
            <person name="Baker-Austin C."/>
            <person name="Oliver J.D."/>
            <person name="Danin-Poleg Y."/>
            <person name="Gibas C.J."/>
            <person name="Kashi Y."/>
            <person name="Gulig P.A."/>
            <person name="Morrison S.S."/>
            <person name="Amaro C."/>
        </authorList>
    </citation>
    <scope>NUCLEOTIDE SEQUENCE [LARGE SCALE GENOMIC DNA]</scope>
    <source>
        <strain evidence="2 3">CECT4608</strain>
    </source>
</reference>
<comment type="caution">
    <text evidence="2">The sequence shown here is derived from an EMBL/GenBank/DDBJ whole genome shotgun (WGS) entry which is preliminary data.</text>
</comment>
<accession>A0A2S3R6L2</accession>
<dbReference type="Proteomes" id="UP000237466">
    <property type="component" value="Unassembled WGS sequence"/>
</dbReference>